<evidence type="ECO:0008006" key="6">
    <source>
        <dbReference type="Google" id="ProtNLM"/>
    </source>
</evidence>
<dbReference type="Pfam" id="PF00646">
    <property type="entry name" value="F-box"/>
    <property type="match status" value="1"/>
</dbReference>
<dbReference type="PANTHER" id="PTHR32133:SF348">
    <property type="entry name" value="F-BOX DOMAIN-CONTAINING PROTEIN"/>
    <property type="match status" value="1"/>
</dbReference>
<feature type="domain" description="F-box protein AT5G49610-like beta-propeller" evidence="3">
    <location>
        <begin position="100"/>
        <end position="347"/>
    </location>
</feature>
<reference evidence="4 5" key="1">
    <citation type="submission" date="2024-02" db="EMBL/GenBank/DDBJ databases">
        <title>High-quality chromosome-scale genome assembly of Pensacola bahiagrass (Paspalum notatum Flugge var. saurae).</title>
        <authorList>
            <person name="Vega J.M."/>
            <person name="Podio M."/>
            <person name="Orjuela J."/>
            <person name="Siena L.A."/>
            <person name="Pessino S.C."/>
            <person name="Combes M.C."/>
            <person name="Mariac C."/>
            <person name="Albertini E."/>
            <person name="Pupilli F."/>
            <person name="Ortiz J.P.A."/>
            <person name="Leblanc O."/>
        </authorList>
    </citation>
    <scope>NUCLEOTIDE SEQUENCE [LARGE SCALE GENOMIC DNA]</scope>
    <source>
        <strain evidence="4">R1</strain>
        <tissue evidence="4">Leaf</tissue>
    </source>
</reference>
<organism evidence="4 5">
    <name type="scientific">Paspalum notatum var. saurae</name>
    <dbReference type="NCBI Taxonomy" id="547442"/>
    <lineage>
        <taxon>Eukaryota</taxon>
        <taxon>Viridiplantae</taxon>
        <taxon>Streptophyta</taxon>
        <taxon>Embryophyta</taxon>
        <taxon>Tracheophyta</taxon>
        <taxon>Spermatophyta</taxon>
        <taxon>Magnoliopsida</taxon>
        <taxon>Liliopsida</taxon>
        <taxon>Poales</taxon>
        <taxon>Poaceae</taxon>
        <taxon>PACMAD clade</taxon>
        <taxon>Panicoideae</taxon>
        <taxon>Andropogonodae</taxon>
        <taxon>Paspaleae</taxon>
        <taxon>Paspalinae</taxon>
        <taxon>Paspalum</taxon>
    </lineage>
</organism>
<sequence length="369" mass="41361">MAAPPPPPLPELMDEILLRLPPDEPEHLFRAALVCKPWLRILCNPSFRCRYSVFHGAPPLLGILHKRRVMEGDPPARFASTTSMPDFPHPGSDGRRTRPLDCRHGRVLIHMLEDENVDYLVWDPITGARHAVPEPDIDWLIYSAAVFCAVDGCDHLDCHGGPFRVVFAATHDYKDNIFASAYSSETDLSFYTPYLQPRRGTLVGDAVYFTLRFDNTIIKYDWSKNSLSMIDPPSSDVSNIALMATKNGSLGFACIQGSSLYTWSREVNSQGAAEWVQCRVIDLETVMPVTNPSDRPFVVGFAEGVDVIFVSTGAGLFTFKLSSGQVKKIDEPGVYFSVLPYMSFYTPDVLRFYRKLEKNDVKELKTVAD</sequence>
<evidence type="ECO:0000313" key="4">
    <source>
        <dbReference type="EMBL" id="WVZ61741.1"/>
    </source>
</evidence>
<dbReference type="SUPFAM" id="SSF81383">
    <property type="entry name" value="F-box domain"/>
    <property type="match status" value="1"/>
</dbReference>
<dbReference type="Proteomes" id="UP001341281">
    <property type="component" value="Chromosome 03"/>
</dbReference>
<dbReference type="EMBL" id="CP144747">
    <property type="protein sequence ID" value="WVZ61741.1"/>
    <property type="molecule type" value="Genomic_DNA"/>
</dbReference>
<dbReference type="InterPro" id="IPR001810">
    <property type="entry name" value="F-box_dom"/>
</dbReference>
<evidence type="ECO:0000259" key="2">
    <source>
        <dbReference type="Pfam" id="PF00646"/>
    </source>
</evidence>
<name>A0AAQ3SW28_PASNO</name>
<dbReference type="Pfam" id="PF23635">
    <property type="entry name" value="Beta-prop_AT5G49610-like"/>
    <property type="match status" value="1"/>
</dbReference>
<proteinExistence type="predicted"/>
<gene>
    <name evidence="4" type="ORF">U9M48_011565</name>
</gene>
<evidence type="ECO:0000259" key="3">
    <source>
        <dbReference type="Pfam" id="PF23635"/>
    </source>
</evidence>
<protein>
    <recommendedName>
        <fullName evidence="6">F-box domain-containing protein</fullName>
    </recommendedName>
</protein>
<evidence type="ECO:0000313" key="5">
    <source>
        <dbReference type="Proteomes" id="UP001341281"/>
    </source>
</evidence>
<feature type="region of interest" description="Disordered" evidence="1">
    <location>
        <begin position="77"/>
        <end position="96"/>
    </location>
</feature>
<evidence type="ECO:0000256" key="1">
    <source>
        <dbReference type="SAM" id="MobiDB-lite"/>
    </source>
</evidence>
<dbReference type="AlphaFoldDB" id="A0AAQ3SW28"/>
<dbReference type="InterPro" id="IPR056594">
    <property type="entry name" value="AT5G49610-like_b-prop"/>
</dbReference>
<keyword evidence="5" id="KW-1185">Reference proteome</keyword>
<accession>A0AAQ3SW28</accession>
<dbReference type="PANTHER" id="PTHR32133">
    <property type="entry name" value="OS07G0120400 PROTEIN"/>
    <property type="match status" value="1"/>
</dbReference>
<feature type="domain" description="F-box" evidence="2">
    <location>
        <begin position="10"/>
        <end position="49"/>
    </location>
</feature>
<dbReference type="InterPro" id="IPR036047">
    <property type="entry name" value="F-box-like_dom_sf"/>
</dbReference>